<evidence type="ECO:0000256" key="5">
    <source>
        <dbReference type="SAM" id="MobiDB-lite"/>
    </source>
</evidence>
<feature type="compositionally biased region" description="Basic and acidic residues" evidence="5">
    <location>
        <begin position="224"/>
        <end position="239"/>
    </location>
</feature>
<name>A0A8H6BVN1_CANAX</name>
<dbReference type="PANTHER" id="PTHR14212:SF0">
    <property type="entry name" value="U4_U6 SMALL NUCLEAR RIBONUCLEOPROTEIN PRP3"/>
    <property type="match status" value="1"/>
</dbReference>
<feature type="compositionally biased region" description="Basic and acidic residues" evidence="5">
    <location>
        <begin position="18"/>
        <end position="34"/>
    </location>
</feature>
<dbReference type="GO" id="GO:0046540">
    <property type="term" value="C:U4/U6 x U5 tri-snRNP complex"/>
    <property type="evidence" value="ECO:0007669"/>
    <property type="project" value="EnsemblFungi"/>
</dbReference>
<reference evidence="8 9" key="1">
    <citation type="submission" date="2020-03" db="EMBL/GenBank/DDBJ databases">
        <title>FDA dAtabase for Regulatory Grade micrObial Sequences (FDA-ARGOS): Supporting development and validation of Infectious Disease Dx tests.</title>
        <authorList>
            <person name="Campos J."/>
            <person name="Goldberg B."/>
            <person name="Tallon L."/>
            <person name="Sadzewicz L."/>
            <person name="Vavikolanu K."/>
            <person name="Mehta A."/>
            <person name="Aluvathingal J."/>
            <person name="Nadendla S."/>
            <person name="Nandy P."/>
            <person name="Geyer C."/>
            <person name="Yan Y."/>
            <person name="Sichtig H."/>
        </authorList>
    </citation>
    <scope>NUCLEOTIDE SEQUENCE [LARGE SCALE GENOMIC DNA]</scope>
    <source>
        <strain evidence="8 9">FDAARGOS_656</strain>
    </source>
</reference>
<keyword evidence="3" id="KW-0508">mRNA splicing</keyword>
<dbReference type="InterPro" id="IPR010541">
    <property type="entry name" value="Prp3_C"/>
</dbReference>
<dbReference type="PANTHER" id="PTHR14212">
    <property type="entry name" value="U4/U6-ASSOCIATED RNA SPLICING FACTOR-RELATED"/>
    <property type="match status" value="1"/>
</dbReference>
<evidence type="ECO:0000256" key="1">
    <source>
        <dbReference type="ARBA" id="ARBA00004123"/>
    </source>
</evidence>
<feature type="region of interest" description="Disordered" evidence="5">
    <location>
        <begin position="219"/>
        <end position="248"/>
    </location>
</feature>
<evidence type="ECO:0000259" key="6">
    <source>
        <dbReference type="Pfam" id="PF06544"/>
    </source>
</evidence>
<feature type="domain" description="Small nuclear ribonucleoprotein Prp3 C-terminal" evidence="6">
    <location>
        <begin position="318"/>
        <end position="441"/>
    </location>
</feature>
<dbReference type="Pfam" id="PF08572">
    <property type="entry name" value="PRP3"/>
    <property type="match status" value="1"/>
</dbReference>
<dbReference type="SMR" id="A0A8H6BVN1"/>
<evidence type="ECO:0000256" key="4">
    <source>
        <dbReference type="ARBA" id="ARBA00023242"/>
    </source>
</evidence>
<comment type="caution">
    <text evidence="8">The sequence shown here is derived from an EMBL/GenBank/DDBJ whole genome shotgun (WGS) entry which is preliminary data.</text>
</comment>
<accession>A0A8H6BVN1</accession>
<evidence type="ECO:0000256" key="3">
    <source>
        <dbReference type="ARBA" id="ARBA00023187"/>
    </source>
</evidence>
<dbReference type="CDD" id="cd24162">
    <property type="entry name" value="Prp3_C"/>
    <property type="match status" value="1"/>
</dbReference>
<feature type="region of interest" description="Disordered" evidence="5">
    <location>
        <begin position="1"/>
        <end position="34"/>
    </location>
</feature>
<dbReference type="InterPro" id="IPR027104">
    <property type="entry name" value="Prp3"/>
</dbReference>
<dbReference type="Pfam" id="PF06544">
    <property type="entry name" value="Prp3_C"/>
    <property type="match status" value="1"/>
</dbReference>
<evidence type="ECO:0000313" key="9">
    <source>
        <dbReference type="Proteomes" id="UP000536275"/>
    </source>
</evidence>
<dbReference type="AlphaFoldDB" id="A0A8H6BVN1"/>
<keyword evidence="2" id="KW-0507">mRNA processing</keyword>
<proteinExistence type="predicted"/>
<sequence length="446" mass="52040">MKRAFGDNSKPGVKKAKLHQDKEAVHNNENNDKTGLDVEIHPLLKNIGLTNIPKLPKDHNPLRQSNQKWFDPLALNPYLDQSDMVINNKKSRHIPPPLKFISQGKYVAQGEKLREKLKVEHEQTRELEAIKQQGLIPDETIGEQLYQLEVQPLIEWWDRPYLRDNNYMNINDESRKVLDDETQPITSYIQHPVLINPIWETKDSNSPIQPVYLTKKEQKRIRKNERQLKQQEKQDRIKLGLDPPPPPKVKLSNLMNVLTNESIKDPTAVENRVKREIQQRVDKHLAQNEARKLTKEQKHEKLWNKQEKDLANGIHTTVYKIDKLVNPKHLFKLNISAQEENLVGVCLKNPKFNLVIVEGGEKSIGHYKKLMMKRIKWTENVSQSATNDSIDDLSNNKCSLVWEGSLPDVHFQKWSIMYSRDDEEALTALKKFDLENYWRLASSLKE</sequence>
<comment type="subcellular location">
    <subcellularLocation>
        <location evidence="1">Nucleus</location>
    </subcellularLocation>
</comment>
<dbReference type="InterPro" id="IPR013881">
    <property type="entry name" value="Pre-mRNA_splic_Prp3_dom"/>
</dbReference>
<evidence type="ECO:0000313" key="8">
    <source>
        <dbReference type="EMBL" id="KAF6065140.1"/>
    </source>
</evidence>
<feature type="domain" description="Pre-mRNA-splicing factor 3" evidence="7">
    <location>
        <begin position="76"/>
        <end position="294"/>
    </location>
</feature>
<organism evidence="8 9">
    <name type="scientific">Candida albicans</name>
    <name type="common">Yeast</name>
    <dbReference type="NCBI Taxonomy" id="5476"/>
    <lineage>
        <taxon>Eukaryota</taxon>
        <taxon>Fungi</taxon>
        <taxon>Dikarya</taxon>
        <taxon>Ascomycota</taxon>
        <taxon>Saccharomycotina</taxon>
        <taxon>Pichiomycetes</taxon>
        <taxon>Debaryomycetaceae</taxon>
        <taxon>Candida/Lodderomyces clade</taxon>
        <taxon>Candida</taxon>
    </lineage>
</organism>
<dbReference type="GO" id="GO:0045292">
    <property type="term" value="P:mRNA cis splicing, via spliceosome"/>
    <property type="evidence" value="ECO:0007669"/>
    <property type="project" value="EnsemblFungi"/>
</dbReference>
<evidence type="ECO:0000256" key="2">
    <source>
        <dbReference type="ARBA" id="ARBA00022664"/>
    </source>
</evidence>
<evidence type="ECO:0000259" key="7">
    <source>
        <dbReference type="Pfam" id="PF08572"/>
    </source>
</evidence>
<keyword evidence="4" id="KW-0539">Nucleus</keyword>
<dbReference type="EMBL" id="JABWAD010000059">
    <property type="protein sequence ID" value="KAF6065140.1"/>
    <property type="molecule type" value="Genomic_DNA"/>
</dbReference>
<dbReference type="Proteomes" id="UP000536275">
    <property type="component" value="Unassembled WGS sequence"/>
</dbReference>
<protein>
    <submittedName>
        <fullName evidence="8">Pre-mRNA processing factor 3 (PRP3) family protein</fullName>
    </submittedName>
</protein>
<gene>
    <name evidence="8" type="ORF">FOB64_004910</name>
</gene>